<dbReference type="Pfam" id="PF02836">
    <property type="entry name" value="Glyco_hydro_2_C"/>
    <property type="match status" value="1"/>
</dbReference>
<evidence type="ECO:0000256" key="7">
    <source>
        <dbReference type="ARBA" id="ARBA00032230"/>
    </source>
</evidence>
<dbReference type="EMBL" id="BRLB01000003">
    <property type="protein sequence ID" value="GKX29287.1"/>
    <property type="molecule type" value="Genomic_DNA"/>
</dbReference>
<dbReference type="InterPro" id="IPR006102">
    <property type="entry name" value="Ig-like_GH2"/>
</dbReference>
<dbReference type="SUPFAM" id="SSF51445">
    <property type="entry name" value="(Trans)glycosidases"/>
    <property type="match status" value="1"/>
</dbReference>
<dbReference type="GO" id="GO:0009341">
    <property type="term" value="C:beta-galactosidase complex"/>
    <property type="evidence" value="ECO:0007669"/>
    <property type="project" value="InterPro"/>
</dbReference>
<dbReference type="InterPro" id="IPR032312">
    <property type="entry name" value="LacZ_4"/>
</dbReference>
<proteinExistence type="inferred from homology"/>
<dbReference type="Pfam" id="PF02929">
    <property type="entry name" value="Bgal_small_N"/>
    <property type="match status" value="1"/>
</dbReference>
<evidence type="ECO:0000256" key="8">
    <source>
        <dbReference type="RuleBase" id="RU361154"/>
    </source>
</evidence>
<sequence length="1014" mass="117603">MFQLSNFDWSNNNILYKNRKPSRAHFYPYGDENSALEFDSKLSDRIVDLNGEWDFKWFNSPLKVTNDELNNPSYDEYSKIKVPLNWQYDGYGKFIYTDLWYPFPVDPPNIPSLDNETGIYRRKIMVENHMLDNLSIRFEGVESAFHLYINGQKVGYSQGSRMPSEFDITTYVHEGENDLYVVVYQYSDGTYLEDQDMWWLGGIIRDVYLIIRKKSYISNINLDTDFDIEKSTGILNIKSKIVGENTKLDINIYENDRLIKSIKDAEQNFKMYIDNVKAWNAEEPFLYTVIANLKTAEGITIESIPQKIGFRSLAIIDGNLLLNGTKILMKGVNRHEYSPLNGRAVTYEQTLRELKLIKDNGMNAIRTSHYPNNPFFYDICDEFGIYVIDEADLETHGFEIIKQDTRLCNDEKWLPSYIDRIERVVERDRNHTCVILWSLGNESSYGNNFKKMYEWCKKNEPIRPVHYEGDFKNESIDVSSTMYSSVGSLYELDTQLSPKRPHILCEFAHAMGNGPGSLKEYYTLVEKSNRVQGIFVWEFKDQGVYQKDNKGNERYYFGGEFGEKFHNGNFCMDGLLMADSTPTPGFYEYAKVIENVHVVDFSWDKQYIKVKNRWDFLNLDSFDLVCTIIENDKEMKTKTIKMPVANPHETVYIKIDDDLYISDNEDDVWLDVQFVLNKDLVWAEKGWKAGSERLLINNYRPKKISNLKPAEIIEKENVLSISGKGFNFDISLIDGRIYNYTVNDKLIIDKGPELNFYRAFTDNDIENKKEWNEKHIHSMIMSVYNVNQNSDGDLLELVLKGKFAPKALEWSSFVTITYKVSYDGNININYDGFFSGDKPGHLPKLGSQMKISKEFINILYHGKGPGECYCDSKSNAKDGIYSLTFEEMEFGYLSPQENGNRTDVKWAVLTNDNEEGFAVGTDKSMDFSVRDVEDDNLIKEKYHCDLNREDYLLVNCDMRNSGLGSQSCGPDRMNQYKVFTIPFNWNLSIVPIKNNVSKIAIGREAIDYVNTVIN</sequence>
<dbReference type="GO" id="GO:0030246">
    <property type="term" value="F:carbohydrate binding"/>
    <property type="evidence" value="ECO:0007669"/>
    <property type="project" value="InterPro"/>
</dbReference>
<feature type="domain" description="Beta galactosidase small chain/" evidence="9">
    <location>
        <begin position="720"/>
        <end position="990"/>
    </location>
</feature>
<organism evidence="10 11">
    <name type="scientific">Vallitalea longa</name>
    <dbReference type="NCBI Taxonomy" id="2936439"/>
    <lineage>
        <taxon>Bacteria</taxon>
        <taxon>Bacillati</taxon>
        <taxon>Bacillota</taxon>
        <taxon>Clostridia</taxon>
        <taxon>Lachnospirales</taxon>
        <taxon>Vallitaleaceae</taxon>
        <taxon>Vallitalea</taxon>
    </lineage>
</organism>
<dbReference type="Gene3D" id="2.70.98.10">
    <property type="match status" value="1"/>
</dbReference>
<dbReference type="InterPro" id="IPR006103">
    <property type="entry name" value="Glyco_hydro_2_cat"/>
</dbReference>
<dbReference type="InterPro" id="IPR036156">
    <property type="entry name" value="Beta-gal/glucu_dom_sf"/>
</dbReference>
<dbReference type="Gene3D" id="2.60.120.260">
    <property type="entry name" value="Galactose-binding domain-like"/>
    <property type="match status" value="1"/>
</dbReference>
<evidence type="ECO:0000256" key="1">
    <source>
        <dbReference type="ARBA" id="ARBA00001412"/>
    </source>
</evidence>
<dbReference type="AlphaFoldDB" id="A0A9W5Y8Q7"/>
<dbReference type="SUPFAM" id="SSF74650">
    <property type="entry name" value="Galactose mutarotase-like"/>
    <property type="match status" value="1"/>
</dbReference>
<gene>
    <name evidence="10" type="ORF">SH1V18_17670</name>
</gene>
<comment type="catalytic activity">
    <reaction evidence="1 8">
        <text>Hydrolysis of terminal non-reducing beta-D-galactose residues in beta-D-galactosides.</text>
        <dbReference type="EC" id="3.2.1.23"/>
    </reaction>
</comment>
<dbReference type="SMART" id="SM01038">
    <property type="entry name" value="Bgal_small_N"/>
    <property type="match status" value="1"/>
</dbReference>
<dbReference type="GO" id="GO:0005990">
    <property type="term" value="P:lactose catabolic process"/>
    <property type="evidence" value="ECO:0007669"/>
    <property type="project" value="TreeGrafter"/>
</dbReference>
<dbReference type="InterPro" id="IPR023230">
    <property type="entry name" value="Glyco_hydro_2_CS"/>
</dbReference>
<dbReference type="Pfam" id="PF00703">
    <property type="entry name" value="Glyco_hydro_2"/>
    <property type="match status" value="1"/>
</dbReference>
<evidence type="ECO:0000256" key="4">
    <source>
        <dbReference type="ARBA" id="ARBA00013303"/>
    </source>
</evidence>
<dbReference type="InterPro" id="IPR013783">
    <property type="entry name" value="Ig-like_fold"/>
</dbReference>
<dbReference type="InterPro" id="IPR014718">
    <property type="entry name" value="GH-type_carb-bd"/>
</dbReference>
<dbReference type="InterPro" id="IPR006104">
    <property type="entry name" value="Glyco_hydro_2_N"/>
</dbReference>
<evidence type="ECO:0000256" key="6">
    <source>
        <dbReference type="ARBA" id="ARBA00023295"/>
    </source>
</evidence>
<dbReference type="PROSITE" id="PS00719">
    <property type="entry name" value="GLYCOSYL_HYDROL_F2_1"/>
    <property type="match status" value="1"/>
</dbReference>
<dbReference type="Pfam" id="PF02837">
    <property type="entry name" value="Glyco_hydro_2_N"/>
    <property type="match status" value="1"/>
</dbReference>
<dbReference type="Pfam" id="PF16353">
    <property type="entry name" value="LacZ_4"/>
    <property type="match status" value="1"/>
</dbReference>
<dbReference type="InterPro" id="IPR006101">
    <property type="entry name" value="Glyco_hydro_2"/>
</dbReference>
<dbReference type="InterPro" id="IPR023232">
    <property type="entry name" value="Glyco_hydro_2_AS"/>
</dbReference>
<comment type="similarity">
    <text evidence="2 8">Belongs to the glycosyl hydrolase 2 family.</text>
</comment>
<dbReference type="Gene3D" id="2.60.40.10">
    <property type="entry name" value="Immunoglobulins"/>
    <property type="match status" value="2"/>
</dbReference>
<dbReference type="Proteomes" id="UP001144256">
    <property type="component" value="Unassembled WGS sequence"/>
</dbReference>
<evidence type="ECO:0000259" key="9">
    <source>
        <dbReference type="SMART" id="SM01038"/>
    </source>
</evidence>
<name>A0A9W5Y8Q7_9FIRM</name>
<dbReference type="InterPro" id="IPR008979">
    <property type="entry name" value="Galactose-bd-like_sf"/>
</dbReference>
<dbReference type="PRINTS" id="PR00132">
    <property type="entry name" value="GLHYDRLASE2"/>
</dbReference>
<dbReference type="InterPro" id="IPR004199">
    <property type="entry name" value="B-gal_small/dom_5"/>
</dbReference>
<dbReference type="InterPro" id="IPR011013">
    <property type="entry name" value="Gal_mutarotase_sf_dom"/>
</dbReference>
<evidence type="ECO:0000256" key="5">
    <source>
        <dbReference type="ARBA" id="ARBA00022801"/>
    </source>
</evidence>
<evidence type="ECO:0000313" key="10">
    <source>
        <dbReference type="EMBL" id="GKX29287.1"/>
    </source>
</evidence>
<dbReference type="PROSITE" id="PS00608">
    <property type="entry name" value="GLYCOSYL_HYDROL_F2_2"/>
    <property type="match status" value="1"/>
</dbReference>
<accession>A0A9W5Y8Q7</accession>
<evidence type="ECO:0000313" key="11">
    <source>
        <dbReference type="Proteomes" id="UP001144256"/>
    </source>
</evidence>
<comment type="caution">
    <text evidence="10">The sequence shown here is derived from an EMBL/GenBank/DDBJ whole genome shotgun (WGS) entry which is preliminary data.</text>
</comment>
<reference evidence="10" key="1">
    <citation type="submission" date="2022-06" db="EMBL/GenBank/DDBJ databases">
        <title>Vallitalea longa sp. nov., an anaerobic bacterium isolated from marine sediment.</title>
        <authorList>
            <person name="Hirano S."/>
            <person name="Terahara T."/>
            <person name="Mori K."/>
            <person name="Hamada M."/>
            <person name="Matsumoto R."/>
            <person name="Kobayashi T."/>
        </authorList>
    </citation>
    <scope>NUCLEOTIDE SEQUENCE</scope>
    <source>
        <strain evidence="10">SH18-1</strain>
    </source>
</reference>
<keyword evidence="6 8" id="KW-0326">Glycosidase</keyword>
<keyword evidence="11" id="KW-1185">Reference proteome</keyword>
<protein>
    <recommendedName>
        <fullName evidence="4 8">Beta-galactosidase</fullName>
        <ecNumber evidence="3 8">3.2.1.23</ecNumber>
    </recommendedName>
    <alternativeName>
        <fullName evidence="7 8">Lactase</fullName>
    </alternativeName>
</protein>
<dbReference type="SUPFAM" id="SSF49303">
    <property type="entry name" value="beta-Galactosidase/glucuronidase domain"/>
    <property type="match status" value="2"/>
</dbReference>
<dbReference type="EC" id="3.2.1.23" evidence="3 8"/>
<dbReference type="PANTHER" id="PTHR46323">
    <property type="entry name" value="BETA-GALACTOSIDASE"/>
    <property type="match status" value="1"/>
</dbReference>
<dbReference type="Gene3D" id="3.20.20.80">
    <property type="entry name" value="Glycosidases"/>
    <property type="match status" value="1"/>
</dbReference>
<evidence type="ECO:0000256" key="2">
    <source>
        <dbReference type="ARBA" id="ARBA00007401"/>
    </source>
</evidence>
<evidence type="ECO:0000256" key="3">
    <source>
        <dbReference type="ARBA" id="ARBA00012756"/>
    </source>
</evidence>
<keyword evidence="5 8" id="KW-0378">Hydrolase</keyword>
<dbReference type="GO" id="GO:0004565">
    <property type="term" value="F:beta-galactosidase activity"/>
    <property type="evidence" value="ECO:0007669"/>
    <property type="project" value="UniProtKB-EC"/>
</dbReference>
<dbReference type="InterPro" id="IPR017853">
    <property type="entry name" value="GH"/>
</dbReference>
<dbReference type="SUPFAM" id="SSF49785">
    <property type="entry name" value="Galactose-binding domain-like"/>
    <property type="match status" value="1"/>
</dbReference>
<dbReference type="InterPro" id="IPR050347">
    <property type="entry name" value="Bact_Beta-galactosidase"/>
</dbReference>
<dbReference type="PANTHER" id="PTHR46323:SF2">
    <property type="entry name" value="BETA-GALACTOSIDASE"/>
    <property type="match status" value="1"/>
</dbReference>